<dbReference type="InterPro" id="IPR016174">
    <property type="entry name" value="Di-haem_cyt_TM"/>
</dbReference>
<feature type="domain" description="Cytochrome b561 bacterial/Ni-hydrogenase" evidence="7">
    <location>
        <begin position="10"/>
        <end position="180"/>
    </location>
</feature>
<evidence type="ECO:0000259" key="7">
    <source>
        <dbReference type="Pfam" id="PF01292"/>
    </source>
</evidence>
<dbReference type="Proteomes" id="UP001258994">
    <property type="component" value="Chromosome"/>
</dbReference>
<keyword evidence="2" id="KW-1003">Cell membrane</keyword>
<gene>
    <name evidence="8" type="ORF">RGQ13_02570</name>
</gene>
<dbReference type="PANTHER" id="PTHR30485:SF2">
    <property type="entry name" value="BLL0597 PROTEIN"/>
    <property type="match status" value="1"/>
</dbReference>
<dbReference type="InterPro" id="IPR051542">
    <property type="entry name" value="Hydrogenase_cytochrome"/>
</dbReference>
<accession>A0ABY9TWD7</accession>
<evidence type="ECO:0000256" key="4">
    <source>
        <dbReference type="ARBA" id="ARBA00022989"/>
    </source>
</evidence>
<evidence type="ECO:0000313" key="8">
    <source>
        <dbReference type="EMBL" id="WNC72879.1"/>
    </source>
</evidence>
<keyword evidence="3 6" id="KW-0812">Transmembrane</keyword>
<comment type="subcellular location">
    <subcellularLocation>
        <location evidence="1">Cell membrane</location>
        <topology evidence="1">Multi-pass membrane protein</topology>
    </subcellularLocation>
</comment>
<evidence type="ECO:0000313" key="9">
    <source>
        <dbReference type="Proteomes" id="UP001258994"/>
    </source>
</evidence>
<evidence type="ECO:0000256" key="6">
    <source>
        <dbReference type="SAM" id="Phobius"/>
    </source>
</evidence>
<evidence type="ECO:0000256" key="5">
    <source>
        <dbReference type="ARBA" id="ARBA00023136"/>
    </source>
</evidence>
<name>A0ABY9TWD7_9GAMM</name>
<organism evidence="8 9">
    <name type="scientific">Thalassotalea psychrophila</name>
    <dbReference type="NCBI Taxonomy" id="3065647"/>
    <lineage>
        <taxon>Bacteria</taxon>
        <taxon>Pseudomonadati</taxon>
        <taxon>Pseudomonadota</taxon>
        <taxon>Gammaproteobacteria</taxon>
        <taxon>Alteromonadales</taxon>
        <taxon>Colwelliaceae</taxon>
        <taxon>Thalassotalea</taxon>
    </lineage>
</organism>
<dbReference type="RefSeq" id="WP_348391994.1">
    <property type="nucleotide sequence ID" value="NZ_CP134145.1"/>
</dbReference>
<keyword evidence="5 6" id="KW-0472">Membrane</keyword>
<feature type="transmembrane region" description="Helical" evidence="6">
    <location>
        <begin position="151"/>
        <end position="168"/>
    </location>
</feature>
<dbReference type="Gene3D" id="1.20.950.20">
    <property type="entry name" value="Transmembrane di-heme cytochromes, Chain C"/>
    <property type="match status" value="1"/>
</dbReference>
<feature type="transmembrane region" description="Helical" evidence="6">
    <location>
        <begin position="14"/>
        <end position="32"/>
    </location>
</feature>
<proteinExistence type="predicted"/>
<reference evidence="9" key="1">
    <citation type="submission" date="2023-09" db="EMBL/GenBank/DDBJ databases">
        <authorList>
            <person name="Li S."/>
            <person name="Li X."/>
            <person name="Zhang C."/>
            <person name="Zhao Z."/>
        </authorList>
    </citation>
    <scope>NUCLEOTIDE SEQUENCE [LARGE SCALE GENOMIC DNA]</scope>
    <source>
        <strain evidence="9">SQ149</strain>
    </source>
</reference>
<keyword evidence="4 6" id="KW-1133">Transmembrane helix</keyword>
<feature type="transmembrane region" description="Helical" evidence="6">
    <location>
        <begin position="196"/>
        <end position="218"/>
    </location>
</feature>
<dbReference type="PANTHER" id="PTHR30485">
    <property type="entry name" value="NI/FE-HYDROGENASE 1 B-TYPE CYTOCHROME SUBUNIT"/>
    <property type="match status" value="1"/>
</dbReference>
<feature type="transmembrane region" description="Helical" evidence="6">
    <location>
        <begin position="97"/>
        <end position="119"/>
    </location>
</feature>
<feature type="transmembrane region" description="Helical" evidence="6">
    <location>
        <begin position="38"/>
        <end position="58"/>
    </location>
</feature>
<keyword evidence="9" id="KW-1185">Reference proteome</keyword>
<dbReference type="SUPFAM" id="SSF81342">
    <property type="entry name" value="Transmembrane di-heme cytochromes"/>
    <property type="match status" value="1"/>
</dbReference>
<dbReference type="Pfam" id="PF01292">
    <property type="entry name" value="Ni_hydr_CYTB"/>
    <property type="match status" value="1"/>
</dbReference>
<evidence type="ECO:0000256" key="3">
    <source>
        <dbReference type="ARBA" id="ARBA00022692"/>
    </source>
</evidence>
<protein>
    <submittedName>
        <fullName evidence="8">Cytochrome b/b6 domain-containing protein</fullName>
    </submittedName>
</protein>
<evidence type="ECO:0000256" key="2">
    <source>
        <dbReference type="ARBA" id="ARBA00022475"/>
    </source>
</evidence>
<dbReference type="InterPro" id="IPR011577">
    <property type="entry name" value="Cyt_b561_bac/Ni-Hgenase"/>
</dbReference>
<dbReference type="EMBL" id="CP134145">
    <property type="protein sequence ID" value="WNC72879.1"/>
    <property type="molecule type" value="Genomic_DNA"/>
</dbReference>
<sequence length="222" mass="25107">MPSISLNTRVWDNFTRVYHFSQLILLILLWYTGENAEFEWHFICGFTLAGLWITRLIWGFIGSDTSKFSHFIRTPFDVLKAWKSNSISQPHNGHNPVGGYMVMLLLLCLGLQLFTGLFASDDVFTEGPLYMMVSEPFTESMDSLHHQTFDVLLVLIGLHALAGILHMFRGDNVIAAIITGKKLMGKNTTQQSSESLLFKSAVMPLIVWGLISYSLYYWGMGA</sequence>
<evidence type="ECO:0000256" key="1">
    <source>
        <dbReference type="ARBA" id="ARBA00004651"/>
    </source>
</evidence>